<dbReference type="AlphaFoldDB" id="A0A3D8YE12"/>
<evidence type="ECO:0000256" key="1">
    <source>
        <dbReference type="SAM" id="SignalP"/>
    </source>
</evidence>
<keyword evidence="3" id="KW-1185">Reference proteome</keyword>
<dbReference type="RefSeq" id="WP_115830019.1">
    <property type="nucleotide sequence ID" value="NZ_QNUL01000004.1"/>
</dbReference>
<protein>
    <recommendedName>
        <fullName evidence="4">Thioredoxin domain-containing protein</fullName>
    </recommendedName>
</protein>
<comment type="caution">
    <text evidence="2">The sequence shown here is derived from an EMBL/GenBank/DDBJ whole genome shotgun (WGS) entry which is preliminary data.</text>
</comment>
<sequence>MRFVISLAILVCLSASAFAATDSLIIQGRILNLNGRLYRQAPSITFSRNNILQPQSELSKQAPLAPDGSFRVSLPMLYGKEEIYLDYSGKAFATFLGSPGTIEITFNGDSLASKNRLFYFAGVNAEANNQNYTLVNEEAKRIRANSVLGTRFYETFWAKSPTEAQSLSSKRAELKLSALQAVAATGIVDPTLKNWAQALANDEMLQNLYEYALTNQYALGKDLLDSLNRLAQSPLTTQRVTWASRFGTFADRQIDEKKATIPSRNNSLPVRRMAYLIRSNSSKLTASERERLDEIISKGTAEKVELDFLSNMYAKNEMLLNLLFSYERESRFYGEMFDSTAREFLKARFLPRNFHKYTYSQQLRLSQHIKSTLTIPQFRNSLDEIVKMEVRDSINIEKFIAFKDVRTEPTEALPGYFISASNERGTTWLNRMTDLYKGKTIYVVKWSFDDPKSRDDLAFIAAMQAQLPTDVVFLFLHLPADEVFVSGDLVKQYIIRHRLKGVHMFLSSGQAIDLLFKLNPIESGTYAIIRPNGKFAQKNAPAPAELDKTIQAIWQARGK</sequence>
<proteinExistence type="predicted"/>
<gene>
    <name evidence="2" type="ORF">DSL64_07305</name>
</gene>
<evidence type="ECO:0000313" key="3">
    <source>
        <dbReference type="Proteomes" id="UP000256373"/>
    </source>
</evidence>
<reference evidence="2 3" key="1">
    <citation type="submission" date="2018-07" db="EMBL/GenBank/DDBJ databases">
        <title>Dyadobacter roseus sp. nov., isolated from rose rhizosphere soil.</title>
        <authorList>
            <person name="Chen L."/>
        </authorList>
    </citation>
    <scope>NUCLEOTIDE SEQUENCE [LARGE SCALE GENOMIC DNA]</scope>
    <source>
        <strain evidence="2 3">RS19</strain>
    </source>
</reference>
<dbReference type="Gene3D" id="3.40.30.10">
    <property type="entry name" value="Glutaredoxin"/>
    <property type="match status" value="1"/>
</dbReference>
<feature type="signal peptide" evidence="1">
    <location>
        <begin position="1"/>
        <end position="19"/>
    </location>
</feature>
<keyword evidence="1" id="KW-0732">Signal</keyword>
<organism evidence="2 3">
    <name type="scientific">Dyadobacter luteus</name>
    <dbReference type="NCBI Taxonomy" id="2259619"/>
    <lineage>
        <taxon>Bacteria</taxon>
        <taxon>Pseudomonadati</taxon>
        <taxon>Bacteroidota</taxon>
        <taxon>Cytophagia</taxon>
        <taxon>Cytophagales</taxon>
        <taxon>Spirosomataceae</taxon>
        <taxon>Dyadobacter</taxon>
    </lineage>
</organism>
<accession>A0A3D8YE12</accession>
<feature type="chain" id="PRO_5017720491" description="Thioredoxin domain-containing protein" evidence="1">
    <location>
        <begin position="20"/>
        <end position="559"/>
    </location>
</feature>
<dbReference type="OrthoDB" id="908604at2"/>
<dbReference type="EMBL" id="QNUL01000004">
    <property type="protein sequence ID" value="REA62722.1"/>
    <property type="molecule type" value="Genomic_DNA"/>
</dbReference>
<name>A0A3D8YE12_9BACT</name>
<dbReference type="Proteomes" id="UP000256373">
    <property type="component" value="Unassembled WGS sequence"/>
</dbReference>
<evidence type="ECO:0000313" key="2">
    <source>
        <dbReference type="EMBL" id="REA62722.1"/>
    </source>
</evidence>
<evidence type="ECO:0008006" key="4">
    <source>
        <dbReference type="Google" id="ProtNLM"/>
    </source>
</evidence>